<reference evidence="3" key="2">
    <citation type="submission" date="2017-06" db="EMBL/GenBank/DDBJ databases">
        <title>The pomegranate genome and the genomics of punicalagin biosynthesis.</title>
        <authorList>
            <person name="Xu C."/>
        </authorList>
    </citation>
    <scope>NUCLEOTIDE SEQUENCE [LARGE SCALE GENOMIC DNA]</scope>
    <source>
        <tissue evidence="3">Fresh leaf</tissue>
    </source>
</reference>
<evidence type="ECO:0000256" key="1">
    <source>
        <dbReference type="SAM" id="MobiDB-lite"/>
    </source>
</evidence>
<evidence type="ECO:0000313" key="4">
    <source>
        <dbReference type="Proteomes" id="UP000197138"/>
    </source>
</evidence>
<dbReference type="AlphaFoldDB" id="A0A218VZH5"/>
<dbReference type="Proteomes" id="UP000515151">
    <property type="component" value="Chromosome 7"/>
</dbReference>
<evidence type="ECO:0000313" key="6">
    <source>
        <dbReference type="RefSeq" id="XP_031403719.1"/>
    </source>
</evidence>
<evidence type="ECO:0000256" key="2">
    <source>
        <dbReference type="SAM" id="SignalP"/>
    </source>
</evidence>
<accession>A0A218VZH5</accession>
<evidence type="ECO:0000313" key="3">
    <source>
        <dbReference type="EMBL" id="OWM65292.1"/>
    </source>
</evidence>
<name>A0A218VZH5_PUNGR</name>
<feature type="chain" id="PRO_5044568838" evidence="2">
    <location>
        <begin position="27"/>
        <end position="99"/>
    </location>
</feature>
<dbReference type="EMBL" id="MTKT01005615">
    <property type="protein sequence ID" value="OWM65292.1"/>
    <property type="molecule type" value="Genomic_DNA"/>
</dbReference>
<reference evidence="5" key="3">
    <citation type="journal article" date="2020" name="Plant Biotechnol. J.">
        <title>The pomegranate (Punica granatum L.) draft genome dissects genetic divergence between soft- and hard-seeded cultivars.</title>
        <authorList>
            <person name="Luo X."/>
            <person name="Li H."/>
            <person name="Wu Z."/>
            <person name="Yao W."/>
            <person name="Zhao P."/>
            <person name="Cao D."/>
            <person name="Yu H."/>
            <person name="Li K."/>
            <person name="Poudel K."/>
            <person name="Zhao D."/>
            <person name="Zhang F."/>
            <person name="Xia X."/>
            <person name="Chen L."/>
            <person name="Wang Q."/>
            <person name="Jing D."/>
            <person name="Cao S."/>
        </authorList>
    </citation>
    <scope>NUCLEOTIDE SEQUENCE [LARGE SCALE GENOMIC DNA]</scope>
</reference>
<keyword evidence="2" id="KW-0732">Signal</keyword>
<feature type="signal peptide" evidence="2">
    <location>
        <begin position="1"/>
        <end position="26"/>
    </location>
</feature>
<feature type="compositionally biased region" description="Polar residues" evidence="1">
    <location>
        <begin position="45"/>
        <end position="63"/>
    </location>
</feature>
<dbReference type="PANTHER" id="PTHR33474:SF2">
    <property type="entry name" value="TRANSMEMBRANE PROTEIN"/>
    <property type="match status" value="1"/>
</dbReference>
<dbReference type="OrthoDB" id="747636at2759"/>
<organism evidence="3 4">
    <name type="scientific">Punica granatum</name>
    <name type="common">Pomegranate</name>
    <dbReference type="NCBI Taxonomy" id="22663"/>
    <lineage>
        <taxon>Eukaryota</taxon>
        <taxon>Viridiplantae</taxon>
        <taxon>Streptophyta</taxon>
        <taxon>Embryophyta</taxon>
        <taxon>Tracheophyta</taxon>
        <taxon>Spermatophyta</taxon>
        <taxon>Magnoliopsida</taxon>
        <taxon>eudicotyledons</taxon>
        <taxon>Gunneridae</taxon>
        <taxon>Pentapetalae</taxon>
        <taxon>rosids</taxon>
        <taxon>malvids</taxon>
        <taxon>Myrtales</taxon>
        <taxon>Lythraceae</taxon>
        <taxon>Punica</taxon>
    </lineage>
</organism>
<feature type="region of interest" description="Disordered" evidence="1">
    <location>
        <begin position="41"/>
        <end position="86"/>
    </location>
</feature>
<dbReference type="PANTHER" id="PTHR33474">
    <property type="entry name" value="TRANSMEMBRANE PROTEIN"/>
    <property type="match status" value="1"/>
</dbReference>
<proteinExistence type="predicted"/>
<sequence length="99" mass="10710">MDGGAKFVFHLLVVFLALSELVRVDARPVTRTGSLMVHESRVPQHVSSGTSSVTSERANSGTEAISGRRKDIEVNDYPGSGANNRHTPRLQFGRGCINC</sequence>
<protein>
    <submittedName>
        <fullName evidence="6">Uncharacterized protein LOC116213054</fullName>
    </submittedName>
</protein>
<reference evidence="4" key="1">
    <citation type="journal article" date="2017" name="Plant J.">
        <title>The pomegranate (Punica granatum L.) genome and the genomics of punicalagin biosynthesis.</title>
        <authorList>
            <person name="Qin G."/>
            <person name="Xu C."/>
            <person name="Ming R."/>
            <person name="Tang H."/>
            <person name="Guyot R."/>
            <person name="Kramer E.M."/>
            <person name="Hu Y."/>
            <person name="Yi X."/>
            <person name="Qi Y."/>
            <person name="Xu X."/>
            <person name="Gao Z."/>
            <person name="Pan H."/>
            <person name="Jian J."/>
            <person name="Tian Y."/>
            <person name="Yue Z."/>
            <person name="Xu Y."/>
        </authorList>
    </citation>
    <scope>NUCLEOTIDE SEQUENCE [LARGE SCALE GENOMIC DNA]</scope>
    <source>
        <strain evidence="4">cv. Dabenzi</strain>
    </source>
</reference>
<dbReference type="RefSeq" id="XP_031403719.1">
    <property type="nucleotide sequence ID" value="XM_031547859.1"/>
</dbReference>
<dbReference type="Proteomes" id="UP000197138">
    <property type="component" value="Unassembled WGS sequence"/>
</dbReference>
<dbReference type="GeneID" id="116213054"/>
<keyword evidence="5" id="KW-1185">Reference proteome</keyword>
<evidence type="ECO:0000313" key="5">
    <source>
        <dbReference type="Proteomes" id="UP000515151"/>
    </source>
</evidence>
<gene>
    <name evidence="6" type="primary">LOC116213054</name>
    <name evidence="3" type="ORF">CDL15_Pgr008882</name>
</gene>
<reference evidence="6" key="4">
    <citation type="submission" date="2025-04" db="UniProtKB">
        <authorList>
            <consortium name="RefSeq"/>
        </authorList>
    </citation>
    <scope>IDENTIFICATION</scope>
    <source>
        <tissue evidence="6">Leaf</tissue>
    </source>
</reference>